<comment type="caution">
    <text evidence="11">The sequence shown here is derived from an EMBL/GenBank/DDBJ whole genome shotgun (WGS) entry which is preliminary data.</text>
</comment>
<dbReference type="GO" id="GO:0000750">
    <property type="term" value="P:pheromone-dependent signal transduction involved in conjugation with cellular fusion"/>
    <property type="evidence" value="ECO:0007669"/>
    <property type="project" value="TreeGrafter"/>
</dbReference>
<evidence type="ECO:0000313" key="11">
    <source>
        <dbReference type="EMBL" id="KAK0431384.1"/>
    </source>
</evidence>
<dbReference type="InterPro" id="IPR001499">
    <property type="entry name" value="GPCR_STE3"/>
</dbReference>
<organism evidence="11 12">
    <name type="scientific">Armillaria tabescens</name>
    <name type="common">Ringless honey mushroom</name>
    <name type="synonym">Agaricus tabescens</name>
    <dbReference type="NCBI Taxonomy" id="1929756"/>
    <lineage>
        <taxon>Eukaryota</taxon>
        <taxon>Fungi</taxon>
        <taxon>Dikarya</taxon>
        <taxon>Basidiomycota</taxon>
        <taxon>Agaricomycotina</taxon>
        <taxon>Agaricomycetes</taxon>
        <taxon>Agaricomycetidae</taxon>
        <taxon>Agaricales</taxon>
        <taxon>Marasmiineae</taxon>
        <taxon>Physalacriaceae</taxon>
        <taxon>Desarmillaria</taxon>
    </lineage>
</organism>
<evidence type="ECO:0000256" key="10">
    <source>
        <dbReference type="SAM" id="Phobius"/>
    </source>
</evidence>
<gene>
    <name evidence="11" type="ORF">EV420DRAFT_1633076</name>
</gene>
<dbReference type="GO" id="GO:0005886">
    <property type="term" value="C:plasma membrane"/>
    <property type="evidence" value="ECO:0007669"/>
    <property type="project" value="TreeGrafter"/>
</dbReference>
<dbReference type="RefSeq" id="XP_060321306.1">
    <property type="nucleotide sequence ID" value="XM_060476178.1"/>
</dbReference>
<dbReference type="AlphaFoldDB" id="A0AA39IX40"/>
<dbReference type="PRINTS" id="PR00899">
    <property type="entry name" value="GPCRSTE3"/>
</dbReference>
<evidence type="ECO:0000256" key="1">
    <source>
        <dbReference type="ARBA" id="ARBA00004141"/>
    </source>
</evidence>
<reference evidence="11" key="1">
    <citation type="submission" date="2023-06" db="EMBL/GenBank/DDBJ databases">
        <authorList>
            <consortium name="Lawrence Berkeley National Laboratory"/>
            <person name="Ahrendt S."/>
            <person name="Sahu N."/>
            <person name="Indic B."/>
            <person name="Wong-Bajracharya J."/>
            <person name="Merenyi Z."/>
            <person name="Ke H.-M."/>
            <person name="Monk M."/>
            <person name="Kocsube S."/>
            <person name="Drula E."/>
            <person name="Lipzen A."/>
            <person name="Balint B."/>
            <person name="Henrissat B."/>
            <person name="Andreopoulos B."/>
            <person name="Martin F.M."/>
            <person name="Harder C.B."/>
            <person name="Rigling D."/>
            <person name="Ford K.L."/>
            <person name="Foster G.D."/>
            <person name="Pangilinan J."/>
            <person name="Papanicolaou A."/>
            <person name="Barry K."/>
            <person name="LaButti K."/>
            <person name="Viragh M."/>
            <person name="Koriabine M."/>
            <person name="Yan M."/>
            <person name="Riley R."/>
            <person name="Champramary S."/>
            <person name="Plett K.L."/>
            <person name="Tsai I.J."/>
            <person name="Slot J."/>
            <person name="Sipos G."/>
            <person name="Plett J."/>
            <person name="Nagy L.G."/>
            <person name="Grigoriev I.V."/>
        </authorList>
    </citation>
    <scope>NUCLEOTIDE SEQUENCE</scope>
    <source>
        <strain evidence="11">CCBAS 213</strain>
    </source>
</reference>
<evidence type="ECO:0000256" key="6">
    <source>
        <dbReference type="ARBA" id="ARBA00023040"/>
    </source>
</evidence>
<dbReference type="Pfam" id="PF02076">
    <property type="entry name" value="STE3"/>
    <property type="match status" value="1"/>
</dbReference>
<keyword evidence="4 10" id="KW-0812">Transmembrane</keyword>
<keyword evidence="8" id="KW-0675">Receptor</keyword>
<sequence>MSLIGCLCALFIDRRLYKISACQTVSITRQDKRRDIFIDLAIEVGLPLLELPLHYIVNGHCYDLLEDVGCTVVAYNTAPAYPLVYVSLLICSIFCSVFTIRSFLLHRLQFNQFLSSNSSLTANRYFRLMALASIELFVNTISGYGLYININRGEIHPWVS</sequence>
<evidence type="ECO:0000256" key="2">
    <source>
        <dbReference type="ARBA" id="ARBA00011085"/>
    </source>
</evidence>
<comment type="subcellular location">
    <subcellularLocation>
        <location evidence="1">Membrane</location>
        <topology evidence="1">Multi-pass membrane protein</topology>
    </subcellularLocation>
</comment>
<dbReference type="EMBL" id="JAUEPS010000416">
    <property type="protein sequence ID" value="KAK0431384.1"/>
    <property type="molecule type" value="Genomic_DNA"/>
</dbReference>
<name>A0AA39IX40_ARMTA</name>
<dbReference type="PANTHER" id="PTHR28097">
    <property type="entry name" value="PHEROMONE A FACTOR RECEPTOR"/>
    <property type="match status" value="1"/>
</dbReference>
<comment type="similarity">
    <text evidence="2">Belongs to the G-protein coupled receptor 4 family.</text>
</comment>
<keyword evidence="5 10" id="KW-1133">Transmembrane helix</keyword>
<evidence type="ECO:0000313" key="12">
    <source>
        <dbReference type="Proteomes" id="UP001175211"/>
    </source>
</evidence>
<proteinExistence type="inferred from homology"/>
<dbReference type="GO" id="GO:0004932">
    <property type="term" value="F:mating-type factor pheromone receptor activity"/>
    <property type="evidence" value="ECO:0007669"/>
    <property type="project" value="InterPro"/>
</dbReference>
<evidence type="ECO:0000256" key="8">
    <source>
        <dbReference type="ARBA" id="ARBA00023170"/>
    </source>
</evidence>
<accession>A0AA39IX40</accession>
<protein>
    <submittedName>
        <fullName evidence="11">GPCR fungal pheromone mating factor</fullName>
    </submittedName>
</protein>
<evidence type="ECO:0000256" key="3">
    <source>
        <dbReference type="ARBA" id="ARBA00022507"/>
    </source>
</evidence>
<feature type="transmembrane region" description="Helical" evidence="10">
    <location>
        <begin position="125"/>
        <end position="150"/>
    </location>
</feature>
<dbReference type="Proteomes" id="UP001175211">
    <property type="component" value="Unassembled WGS sequence"/>
</dbReference>
<evidence type="ECO:0000256" key="7">
    <source>
        <dbReference type="ARBA" id="ARBA00023136"/>
    </source>
</evidence>
<keyword evidence="7 10" id="KW-0472">Membrane</keyword>
<keyword evidence="3" id="KW-0589">Pheromone response</keyword>
<dbReference type="PANTHER" id="PTHR28097:SF1">
    <property type="entry name" value="PHEROMONE A FACTOR RECEPTOR"/>
    <property type="match status" value="1"/>
</dbReference>
<keyword evidence="12" id="KW-1185">Reference proteome</keyword>
<keyword evidence="6" id="KW-0297">G-protein coupled receptor</keyword>
<feature type="transmembrane region" description="Helical" evidence="10">
    <location>
        <begin position="83"/>
        <end position="104"/>
    </location>
</feature>
<evidence type="ECO:0000256" key="9">
    <source>
        <dbReference type="ARBA" id="ARBA00023224"/>
    </source>
</evidence>
<dbReference type="GeneID" id="85359726"/>
<evidence type="ECO:0000256" key="4">
    <source>
        <dbReference type="ARBA" id="ARBA00022692"/>
    </source>
</evidence>
<evidence type="ECO:0000256" key="5">
    <source>
        <dbReference type="ARBA" id="ARBA00022989"/>
    </source>
</evidence>
<keyword evidence="9" id="KW-0807">Transducer</keyword>